<feature type="region of interest" description="Disordered" evidence="1">
    <location>
        <begin position="280"/>
        <end position="309"/>
    </location>
</feature>
<dbReference type="PANTHER" id="PTHR35894">
    <property type="entry name" value="GENERAL SECRETION PATHWAY PROTEIN A-RELATED"/>
    <property type="match status" value="1"/>
</dbReference>
<accession>A0AB39HEH9</accession>
<name>A0AB39HEH9_9VIBR</name>
<dbReference type="Gene3D" id="3.40.50.300">
    <property type="entry name" value="P-loop containing nucleotide triphosphate hydrolases"/>
    <property type="match status" value="1"/>
</dbReference>
<dbReference type="InterPro" id="IPR007730">
    <property type="entry name" value="SPOR-like_dom"/>
</dbReference>
<dbReference type="InterPro" id="IPR036680">
    <property type="entry name" value="SPOR-like_sf"/>
</dbReference>
<dbReference type="GO" id="GO:0042834">
    <property type="term" value="F:peptidoglycan binding"/>
    <property type="evidence" value="ECO:0007669"/>
    <property type="project" value="InterPro"/>
</dbReference>
<feature type="region of interest" description="Disordered" evidence="1">
    <location>
        <begin position="323"/>
        <end position="347"/>
    </location>
</feature>
<reference evidence="3" key="1">
    <citation type="submission" date="2024-07" db="EMBL/GenBank/DDBJ databases">
        <title>Genome Analysis of a Potential Novel Vibrio Species Secreting pH- and Thermo-stable Alginate Lyase and its Application in Producing Alginate Oligosaccharides.</title>
        <authorList>
            <person name="Huang H."/>
            <person name="Bao K."/>
        </authorList>
    </citation>
    <scope>NUCLEOTIDE SEQUENCE</scope>
    <source>
        <strain evidence="3">HB236076</strain>
    </source>
</reference>
<dbReference type="PANTHER" id="PTHR35894:SF7">
    <property type="entry name" value="GENERAL SECRETION PATHWAY PROTEIN A-RELATED"/>
    <property type="match status" value="1"/>
</dbReference>
<feature type="compositionally biased region" description="Polar residues" evidence="1">
    <location>
        <begin position="390"/>
        <end position="401"/>
    </location>
</feature>
<dbReference type="InterPro" id="IPR027417">
    <property type="entry name" value="P-loop_NTPase"/>
</dbReference>
<dbReference type="GO" id="GO:0016887">
    <property type="term" value="F:ATP hydrolysis activity"/>
    <property type="evidence" value="ECO:0007669"/>
    <property type="project" value="InterPro"/>
</dbReference>
<proteinExistence type="predicted"/>
<organism evidence="3">
    <name type="scientific">Vibrio sp. HB236076</name>
    <dbReference type="NCBI Taxonomy" id="3232307"/>
    <lineage>
        <taxon>Bacteria</taxon>
        <taxon>Pseudomonadati</taxon>
        <taxon>Pseudomonadota</taxon>
        <taxon>Gammaproteobacteria</taxon>
        <taxon>Vibrionales</taxon>
        <taxon>Vibrionaceae</taxon>
        <taxon>Vibrio</taxon>
    </lineage>
</organism>
<feature type="region of interest" description="Disordered" evidence="1">
    <location>
        <begin position="364"/>
        <end position="437"/>
    </location>
</feature>
<dbReference type="RefSeq" id="WP_306102357.1">
    <property type="nucleotide sequence ID" value="NZ_CP162601.1"/>
</dbReference>
<gene>
    <name evidence="3" type="ORF">AB0763_02230</name>
</gene>
<dbReference type="InterPro" id="IPR049945">
    <property type="entry name" value="AAA_22"/>
</dbReference>
<dbReference type="InterPro" id="IPR052026">
    <property type="entry name" value="ExeA_AAA_ATPase_DNA-bind"/>
</dbReference>
<protein>
    <submittedName>
        <fullName evidence="3">AAA family ATPase</fullName>
    </submittedName>
</protein>
<evidence type="ECO:0000259" key="2">
    <source>
        <dbReference type="PROSITE" id="PS51724"/>
    </source>
</evidence>
<dbReference type="Pfam" id="PF13401">
    <property type="entry name" value="AAA_22"/>
    <property type="match status" value="1"/>
</dbReference>
<dbReference type="Gene3D" id="3.30.70.1070">
    <property type="entry name" value="Sporulation related repeat"/>
    <property type="match status" value="1"/>
</dbReference>
<dbReference type="EMBL" id="CP162601">
    <property type="protein sequence ID" value="XDK25483.1"/>
    <property type="molecule type" value="Genomic_DNA"/>
</dbReference>
<dbReference type="SUPFAM" id="SSF52540">
    <property type="entry name" value="P-loop containing nucleoside triphosphate hydrolases"/>
    <property type="match status" value="1"/>
</dbReference>
<dbReference type="AlphaFoldDB" id="A0AB39HEH9"/>
<sequence length="542" mass="59418">MSASSPHLLELESQTQLLERLELLTHFGSNLITISGAPGSGKSWLAQRYLEVFAQNKDQVLLMARPTHTATSQRVMIFSQLFADPYLDPQESLLDSFSQLTDDEVVDIVIAIDDAQHLDDFLIAECWEWVLAAQQNPNWTVNVLLFAIPATVEKMVGRLMYGQDHKPIELEVEPLSEMDARHFFESLVVKYVDRRVEKKVRNEFKTVVPLPGDIMALGEISVEKKIIIRSIIGSPLNLLLIALLLLAIAGGSAWWLWQQPNAEQQAEQILNSLEQTAIPSLDSSDSQDEQAPQSEPEGQSATESASLTQGDRELQWAQEQGIADDSSALPPSVVGSEESVGSDDGDKKRVVINADVVDALLGEESAPASEQSSTEASVASEADSAIGDSVESQPADTQADQASPEDSKVDSADATGSESPEGSEGQDARSADASEAAPNAVRFSYAREALMALPGKHYTLQLAALQSPQEVQRFLDTHQVASQVRIYPTVRNEKTWYIITYQDYPTIQLARDAVSTLPASLRAAEPWAKSLRQVQREIERAK</sequence>
<evidence type="ECO:0000256" key="1">
    <source>
        <dbReference type="SAM" id="MobiDB-lite"/>
    </source>
</evidence>
<dbReference type="PROSITE" id="PS51724">
    <property type="entry name" value="SPOR"/>
    <property type="match status" value="1"/>
</dbReference>
<dbReference type="KEGG" id="vih:AB0763_02230"/>
<evidence type="ECO:0000313" key="3">
    <source>
        <dbReference type="EMBL" id="XDK25483.1"/>
    </source>
</evidence>
<feature type="domain" description="SPOR" evidence="2">
    <location>
        <begin position="452"/>
        <end position="530"/>
    </location>
</feature>
<feature type="compositionally biased region" description="Polar residues" evidence="1">
    <location>
        <begin position="368"/>
        <end position="377"/>
    </location>
</feature>
<dbReference type="Pfam" id="PF05036">
    <property type="entry name" value="SPOR"/>
    <property type="match status" value="1"/>
</dbReference>